<dbReference type="InterPro" id="IPR047021">
    <property type="entry name" value="REXO1/3/4-like"/>
</dbReference>
<feature type="region of interest" description="Disordered" evidence="5">
    <location>
        <begin position="149"/>
        <end position="276"/>
    </location>
</feature>
<organism evidence="7 8">
    <name type="scientific">Orbilia brochopaga</name>
    <dbReference type="NCBI Taxonomy" id="3140254"/>
    <lineage>
        <taxon>Eukaryota</taxon>
        <taxon>Fungi</taxon>
        <taxon>Dikarya</taxon>
        <taxon>Ascomycota</taxon>
        <taxon>Pezizomycotina</taxon>
        <taxon>Orbiliomycetes</taxon>
        <taxon>Orbiliales</taxon>
        <taxon>Orbiliaceae</taxon>
        <taxon>Orbilia</taxon>
    </lineage>
</organism>
<keyword evidence="3" id="KW-0378">Hydrolase</keyword>
<sequence>MFRPSGLFKAVGCPQIATCSLQNCLFSHTVEAPSPARPLTANVPASSHAPDSPAVSAKDSSKERSVTPPPPKRRRIEDDSASTMSKPPIKSILKKPSNGAATAAVVHNLPANSMPRSNPSDSSFDDDDGRYVKMVTTDNRTGVKTKSRLDRIIGSSRATPPTVATASSSGSSHGQPVNAATSDHRAGPKTTAQIDKASLSKNMLRPNTAVATTSTSTSLPPRGARAFHSTADKQNTLASRTATTATTTPTPIALGSTQPATDAPSETLAPRPVPKQPVPWDQRYKFVQELYKQYIRLDPSSKQRATKAALDEEEAAAIKDSKAYPVTMRLRLYALLKMKPEDYAKELEEKRQAEAAEAAKEAGVIATGLTPEDETRAIAGYVHSYSMLKLYDYIVIPPSDEEITKAKEGVLAANGEEECERCKSRFQILQHKDPETGLWTTNGKCVHHYGKAWATERGGPRIWQCCQQVVGETVGCTDGPTHVFMVKHPPRLASLWQFMDTPAPTSTSTNTSTENQTTIEKAVCLDCEMAFTTEGFEMIRLTATRFPTFETVVDVLVQPFGEILDLNTRFSGVTKEQWAAAPALKPGTVYGEKATITPKAISPIHAREVLFKHVDATTILIGHSLENDLKCMRIIHPRIVDTAILYPRRNMPARWSLKVLVKNHLGRYIQATDSDKGHDSKEDANEAGNLVRKKLMNDVQSGKIGLDGIWAVAEALDTPLKAENMAPKAAA</sequence>
<feature type="region of interest" description="Disordered" evidence="5">
    <location>
        <begin position="37"/>
        <end position="130"/>
    </location>
</feature>
<proteinExistence type="inferred from homology"/>
<evidence type="ECO:0000313" key="8">
    <source>
        <dbReference type="Proteomes" id="UP001375240"/>
    </source>
</evidence>
<dbReference type="InterPro" id="IPR034922">
    <property type="entry name" value="REX1-like_exo"/>
</dbReference>
<protein>
    <submittedName>
        <fullName evidence="7">RNA exonuclease 3</fullName>
    </submittedName>
</protein>
<dbReference type="GO" id="GO:0003676">
    <property type="term" value="F:nucleic acid binding"/>
    <property type="evidence" value="ECO:0007669"/>
    <property type="project" value="InterPro"/>
</dbReference>
<dbReference type="AlphaFoldDB" id="A0AAV9U0X2"/>
<name>A0AAV9U0X2_9PEZI</name>
<keyword evidence="4 7" id="KW-0269">Exonuclease</keyword>
<evidence type="ECO:0000259" key="6">
    <source>
        <dbReference type="SMART" id="SM00479"/>
    </source>
</evidence>
<dbReference type="GO" id="GO:0005634">
    <property type="term" value="C:nucleus"/>
    <property type="evidence" value="ECO:0007669"/>
    <property type="project" value="TreeGrafter"/>
</dbReference>
<keyword evidence="8" id="KW-1185">Reference proteome</keyword>
<dbReference type="SMART" id="SM00479">
    <property type="entry name" value="EXOIII"/>
    <property type="match status" value="1"/>
</dbReference>
<comment type="caution">
    <text evidence="7">The sequence shown here is derived from an EMBL/GenBank/DDBJ whole genome shotgun (WGS) entry which is preliminary data.</text>
</comment>
<evidence type="ECO:0000256" key="3">
    <source>
        <dbReference type="ARBA" id="ARBA00022801"/>
    </source>
</evidence>
<dbReference type="PANTHER" id="PTHR12801:SF112">
    <property type="entry name" value="RNA EXONUCLEASE 3"/>
    <property type="match status" value="1"/>
</dbReference>
<evidence type="ECO:0000256" key="1">
    <source>
        <dbReference type="ARBA" id="ARBA00006357"/>
    </source>
</evidence>
<evidence type="ECO:0000256" key="4">
    <source>
        <dbReference type="ARBA" id="ARBA00022839"/>
    </source>
</evidence>
<dbReference type="InterPro" id="IPR013520">
    <property type="entry name" value="Ribonucl_H"/>
</dbReference>
<feature type="compositionally biased region" description="Low complexity" evidence="5">
    <location>
        <begin position="85"/>
        <end position="97"/>
    </location>
</feature>
<feature type="compositionally biased region" description="Polar residues" evidence="5">
    <location>
        <begin position="110"/>
        <end position="119"/>
    </location>
</feature>
<dbReference type="InterPro" id="IPR036397">
    <property type="entry name" value="RNaseH_sf"/>
</dbReference>
<comment type="similarity">
    <text evidence="1">Belongs to the REXO1/REXO3 family.</text>
</comment>
<gene>
    <name evidence="7" type="primary">REX3</name>
    <name evidence="7" type="ORF">TWF696_002865</name>
</gene>
<dbReference type="Gene3D" id="3.30.420.10">
    <property type="entry name" value="Ribonuclease H-like superfamily/Ribonuclease H"/>
    <property type="match status" value="1"/>
</dbReference>
<dbReference type="CDD" id="cd06145">
    <property type="entry name" value="REX1_like"/>
    <property type="match status" value="1"/>
</dbReference>
<dbReference type="Proteomes" id="UP001375240">
    <property type="component" value="Unassembled WGS sequence"/>
</dbReference>
<feature type="compositionally biased region" description="Polar residues" evidence="5">
    <location>
        <begin position="156"/>
        <end position="181"/>
    </location>
</feature>
<dbReference type="EMBL" id="JAVHNQ010000014">
    <property type="protein sequence ID" value="KAK6332843.1"/>
    <property type="molecule type" value="Genomic_DNA"/>
</dbReference>
<feature type="domain" description="Exonuclease" evidence="6">
    <location>
        <begin position="521"/>
        <end position="700"/>
    </location>
</feature>
<dbReference type="SUPFAM" id="SSF53098">
    <property type="entry name" value="Ribonuclease H-like"/>
    <property type="match status" value="1"/>
</dbReference>
<dbReference type="InterPro" id="IPR012337">
    <property type="entry name" value="RNaseH-like_sf"/>
</dbReference>
<evidence type="ECO:0000313" key="7">
    <source>
        <dbReference type="EMBL" id="KAK6332843.1"/>
    </source>
</evidence>
<dbReference type="PANTHER" id="PTHR12801">
    <property type="entry name" value="RNA EXONUCLEASE REXO1 / RECO3 FAMILY MEMBER-RELATED"/>
    <property type="match status" value="1"/>
</dbReference>
<accession>A0AAV9U0X2</accession>
<reference evidence="7 8" key="1">
    <citation type="submission" date="2019-10" db="EMBL/GenBank/DDBJ databases">
        <authorList>
            <person name="Palmer J.M."/>
        </authorList>
    </citation>
    <scope>NUCLEOTIDE SEQUENCE [LARGE SCALE GENOMIC DNA]</scope>
    <source>
        <strain evidence="7 8">TWF696</strain>
    </source>
</reference>
<evidence type="ECO:0000256" key="5">
    <source>
        <dbReference type="SAM" id="MobiDB-lite"/>
    </source>
</evidence>
<feature type="compositionally biased region" description="Low complexity" evidence="5">
    <location>
        <begin position="241"/>
        <end position="251"/>
    </location>
</feature>
<evidence type="ECO:0000256" key="2">
    <source>
        <dbReference type="ARBA" id="ARBA00022722"/>
    </source>
</evidence>
<dbReference type="GO" id="GO:0004527">
    <property type="term" value="F:exonuclease activity"/>
    <property type="evidence" value="ECO:0007669"/>
    <property type="project" value="UniProtKB-KW"/>
</dbReference>
<keyword evidence="2" id="KW-0540">Nuclease</keyword>